<proteinExistence type="inferred from homology"/>
<keyword evidence="4" id="KW-1185">Reference proteome</keyword>
<dbReference type="Proteomes" id="UP000027432">
    <property type="component" value="Unassembled WGS sequence"/>
</dbReference>
<dbReference type="InterPro" id="IPR006015">
    <property type="entry name" value="Universal_stress_UspA"/>
</dbReference>
<organism evidence="3 4">
    <name type="scientific">Thioclava pacifica DSM 10166</name>
    <dbReference type="NCBI Taxonomy" id="1353537"/>
    <lineage>
        <taxon>Bacteria</taxon>
        <taxon>Pseudomonadati</taxon>
        <taxon>Pseudomonadota</taxon>
        <taxon>Alphaproteobacteria</taxon>
        <taxon>Rhodobacterales</taxon>
        <taxon>Paracoccaceae</taxon>
        <taxon>Thioclava</taxon>
    </lineage>
</organism>
<dbReference type="OrthoDB" id="9792500at2"/>
<dbReference type="SUPFAM" id="SSF52402">
    <property type="entry name" value="Adenine nucleotide alpha hydrolases-like"/>
    <property type="match status" value="1"/>
</dbReference>
<dbReference type="PRINTS" id="PR01438">
    <property type="entry name" value="UNVRSLSTRESS"/>
</dbReference>
<evidence type="ECO:0000259" key="2">
    <source>
        <dbReference type="Pfam" id="PF00582"/>
    </source>
</evidence>
<feature type="domain" description="UspA" evidence="2">
    <location>
        <begin position="1"/>
        <end position="135"/>
    </location>
</feature>
<reference evidence="3 4" key="1">
    <citation type="submission" date="2013-07" db="EMBL/GenBank/DDBJ databases">
        <title>Thioclava pacifica DSM 10166 Genome Sequencing.</title>
        <authorList>
            <person name="Lai Q."/>
            <person name="Shao Z."/>
        </authorList>
    </citation>
    <scope>NUCLEOTIDE SEQUENCE [LARGE SCALE GENOMIC DNA]</scope>
    <source>
        <strain evidence="3 4">DSM 10166</strain>
    </source>
</reference>
<dbReference type="EMBL" id="AUND01000001">
    <property type="protein sequence ID" value="KEO56120.1"/>
    <property type="molecule type" value="Genomic_DNA"/>
</dbReference>
<dbReference type="Gene3D" id="3.40.50.620">
    <property type="entry name" value="HUPs"/>
    <property type="match status" value="1"/>
</dbReference>
<comment type="caution">
    <text evidence="3">The sequence shown here is derived from an EMBL/GenBank/DDBJ whole genome shotgun (WGS) entry which is preliminary data.</text>
</comment>
<dbReference type="InterPro" id="IPR006016">
    <property type="entry name" value="UspA"/>
</dbReference>
<name>A0A074JJV4_9RHOB</name>
<dbReference type="InterPro" id="IPR014729">
    <property type="entry name" value="Rossmann-like_a/b/a_fold"/>
</dbReference>
<gene>
    <name evidence="3" type="ORF">TP2_00955</name>
</gene>
<dbReference type="PANTHER" id="PTHR46268:SF6">
    <property type="entry name" value="UNIVERSAL STRESS PROTEIN UP12"/>
    <property type="match status" value="1"/>
</dbReference>
<dbReference type="RefSeq" id="WP_038072393.1">
    <property type="nucleotide sequence ID" value="NZ_AUND01000001.1"/>
</dbReference>
<dbReference type="Pfam" id="PF00582">
    <property type="entry name" value="Usp"/>
    <property type="match status" value="1"/>
</dbReference>
<dbReference type="AlphaFoldDB" id="A0A074JJV4"/>
<sequence>MYSNILVPVAFDDEHNPDAALNVARALASDGARVTLLHVMEDVPAYAISYMPEGYADELRKAIERDLKSRAAEFDNGAWAIVEGQAGHEILSCAEEIGADCIVIASHRPGFGDYLIGSTASRVVRHAKCAVMVMR</sequence>
<protein>
    <recommendedName>
        <fullName evidence="2">UspA domain-containing protein</fullName>
    </recommendedName>
</protein>
<evidence type="ECO:0000313" key="3">
    <source>
        <dbReference type="EMBL" id="KEO56120.1"/>
    </source>
</evidence>
<evidence type="ECO:0000256" key="1">
    <source>
        <dbReference type="ARBA" id="ARBA00008791"/>
    </source>
</evidence>
<dbReference type="STRING" id="1353537.TP2_00955"/>
<evidence type="ECO:0000313" key="4">
    <source>
        <dbReference type="Proteomes" id="UP000027432"/>
    </source>
</evidence>
<dbReference type="CDD" id="cd00293">
    <property type="entry name" value="USP-like"/>
    <property type="match status" value="1"/>
</dbReference>
<comment type="similarity">
    <text evidence="1">Belongs to the universal stress protein A family.</text>
</comment>
<accession>A0A074JJV4</accession>
<dbReference type="eggNOG" id="COG0589">
    <property type="taxonomic scope" value="Bacteria"/>
</dbReference>
<dbReference type="PANTHER" id="PTHR46268">
    <property type="entry name" value="STRESS RESPONSE PROTEIN NHAX"/>
    <property type="match status" value="1"/>
</dbReference>